<dbReference type="GO" id="GO:0006529">
    <property type="term" value="P:asparagine biosynthetic process"/>
    <property type="evidence" value="ECO:0007669"/>
    <property type="project" value="TreeGrafter"/>
</dbReference>
<dbReference type="GO" id="GO:0005524">
    <property type="term" value="F:ATP binding"/>
    <property type="evidence" value="ECO:0007669"/>
    <property type="project" value="UniProtKB-KW"/>
</dbReference>
<dbReference type="PANTHER" id="PTHR11772">
    <property type="entry name" value="ASPARAGINE SYNTHETASE"/>
    <property type="match status" value="1"/>
</dbReference>
<dbReference type="InterPro" id="IPR014729">
    <property type="entry name" value="Rossmann-like_a/b/a_fold"/>
</dbReference>
<dbReference type="InterPro" id="IPR017932">
    <property type="entry name" value="GATase_2_dom"/>
</dbReference>
<proteinExistence type="predicted"/>
<dbReference type="InterPro" id="IPR029055">
    <property type="entry name" value="Ntn_hydrolases_N"/>
</dbReference>
<dbReference type="Gene3D" id="3.40.50.620">
    <property type="entry name" value="HUPs"/>
    <property type="match status" value="1"/>
</dbReference>
<dbReference type="EMBL" id="MN738851">
    <property type="protein sequence ID" value="QHT27997.1"/>
    <property type="molecule type" value="Genomic_DNA"/>
</dbReference>
<dbReference type="PANTHER" id="PTHR11772:SF2">
    <property type="entry name" value="ASPARAGINE SYNTHETASE [GLUTAMINE-HYDROLYZING]"/>
    <property type="match status" value="1"/>
</dbReference>
<dbReference type="AlphaFoldDB" id="A0A6C0EFL3"/>
<sequence length="438" mass="51312">MCGIIVSTEIIQDGVDIFLKKRGPDCTNKITYNNIHFAHYLLHLTGEKTLQPLIENNKVCIFNGEIYNYKEIFKDAKSDVYSIMKAYELYGDDFIKYLDGEFAIVFFDFDNNKLIISGDIFKTKPLFYHVSNDNITISSYKSSCFKIKQQKYNSINANETLIFDLNTYEIIKKDRIYDFDLNQYKTSYDDYIDAFEKSVLKRLPETSIPLVTLSSGLDSGAIACCLNKYNKKSLYMTINKNEDDNVIQERKKILGDHYILNLTNDEKHNWGNYLKKNCEPCFWDWRYHPRLKKIDDAFKMGSMLGKSKILTETKKIDNNIKVLLSGIGADEIMAHHSFYAYGCGNVDVFPDNLKDVFPWKNFYEGTMDNYIRGDEYVGGCFSFETRYPFCDKDVVQEFLWLKPELKNIYNNSNYKPSLLYYLDKHKFPYCKRKLGFNV</sequence>
<dbReference type="SUPFAM" id="SSF52402">
    <property type="entry name" value="Adenine nucleotide alpha hydrolases-like"/>
    <property type="match status" value="1"/>
</dbReference>
<keyword evidence="2" id="KW-0067">ATP-binding</keyword>
<dbReference type="GO" id="GO:0005829">
    <property type="term" value="C:cytosol"/>
    <property type="evidence" value="ECO:0007669"/>
    <property type="project" value="TreeGrafter"/>
</dbReference>
<evidence type="ECO:0000256" key="1">
    <source>
        <dbReference type="ARBA" id="ARBA00022741"/>
    </source>
</evidence>
<keyword evidence="1" id="KW-0547">Nucleotide-binding</keyword>
<protein>
    <recommendedName>
        <fullName evidence="3">Glutamine amidotransferase type-2 domain-containing protein</fullName>
    </recommendedName>
</protein>
<accession>A0A6C0EFL3</accession>
<organism evidence="4">
    <name type="scientific">viral metagenome</name>
    <dbReference type="NCBI Taxonomy" id="1070528"/>
    <lineage>
        <taxon>unclassified sequences</taxon>
        <taxon>metagenomes</taxon>
        <taxon>organismal metagenomes</taxon>
    </lineage>
</organism>
<dbReference type="Gene3D" id="3.60.20.10">
    <property type="entry name" value="Glutamine Phosphoribosylpyrophosphate, subunit 1, domain 1"/>
    <property type="match status" value="1"/>
</dbReference>
<name>A0A6C0EFL3_9ZZZZ</name>
<feature type="domain" description="Glutamine amidotransferase type-2" evidence="3">
    <location>
        <begin position="2"/>
        <end position="166"/>
    </location>
</feature>
<evidence type="ECO:0000313" key="4">
    <source>
        <dbReference type="EMBL" id="QHT27997.1"/>
    </source>
</evidence>
<dbReference type="GO" id="GO:0004066">
    <property type="term" value="F:asparagine synthase (glutamine-hydrolyzing) activity"/>
    <property type="evidence" value="ECO:0007669"/>
    <property type="project" value="TreeGrafter"/>
</dbReference>
<dbReference type="PROSITE" id="PS51278">
    <property type="entry name" value="GATASE_TYPE_2"/>
    <property type="match status" value="1"/>
</dbReference>
<dbReference type="InterPro" id="IPR050795">
    <property type="entry name" value="Asn_Synthetase"/>
</dbReference>
<evidence type="ECO:0000259" key="3">
    <source>
        <dbReference type="PROSITE" id="PS51278"/>
    </source>
</evidence>
<dbReference type="SUPFAM" id="SSF56235">
    <property type="entry name" value="N-terminal nucleophile aminohydrolases (Ntn hydrolases)"/>
    <property type="match status" value="1"/>
</dbReference>
<evidence type="ECO:0000256" key="2">
    <source>
        <dbReference type="ARBA" id="ARBA00022840"/>
    </source>
</evidence>
<dbReference type="Pfam" id="PF13537">
    <property type="entry name" value="GATase_7"/>
    <property type="match status" value="1"/>
</dbReference>
<reference evidence="4" key="1">
    <citation type="journal article" date="2020" name="Nature">
        <title>Giant virus diversity and host interactions through global metagenomics.</title>
        <authorList>
            <person name="Schulz F."/>
            <person name="Roux S."/>
            <person name="Paez-Espino D."/>
            <person name="Jungbluth S."/>
            <person name="Walsh D.A."/>
            <person name="Denef V.J."/>
            <person name="McMahon K.D."/>
            <person name="Konstantinidis K.T."/>
            <person name="Eloe-Fadrosh E.A."/>
            <person name="Kyrpides N.C."/>
            <person name="Woyke T."/>
        </authorList>
    </citation>
    <scope>NUCLEOTIDE SEQUENCE</scope>
    <source>
        <strain evidence="4">GVMAG-M-3300001348-25</strain>
    </source>
</reference>